<name>A0AAW0J4L1_MYOGA</name>
<dbReference type="AlphaFoldDB" id="A0AAW0J4L1"/>
<dbReference type="InterPro" id="IPR033223">
    <property type="entry name" value="TTMP"/>
</dbReference>
<dbReference type="PANTHER" id="PTHR14636:SF1">
    <property type="entry name" value="TPA-INDUCED TRANSMEMBRANE PROTEIN"/>
    <property type="match status" value="1"/>
</dbReference>
<dbReference type="PANTHER" id="PTHR14636">
    <property type="entry name" value="TPA-INDUCED TRANSMEMBRANE PROTEIN"/>
    <property type="match status" value="1"/>
</dbReference>
<dbReference type="Proteomes" id="UP001488838">
    <property type="component" value="Unassembled WGS sequence"/>
</dbReference>
<reference evidence="1 2" key="1">
    <citation type="journal article" date="2023" name="bioRxiv">
        <title>Conserved and derived expression patterns and positive selection on dental genes reveal complex evolutionary context of ever-growing rodent molars.</title>
        <authorList>
            <person name="Calamari Z.T."/>
            <person name="Song A."/>
            <person name="Cohen E."/>
            <person name="Akter M."/>
            <person name="Roy R.D."/>
            <person name="Hallikas O."/>
            <person name="Christensen M.M."/>
            <person name="Li P."/>
            <person name="Marangoni P."/>
            <person name="Jernvall J."/>
            <person name="Klein O.D."/>
        </authorList>
    </citation>
    <scope>NUCLEOTIDE SEQUENCE [LARGE SCALE GENOMIC DNA]</scope>
    <source>
        <strain evidence="1">V071</strain>
    </source>
</reference>
<sequence>MLSLCFQFDLLKVYLSVENATVTYHLQFGVPAEDDGFMEFMMSKELVLGIVRQNFHDKNLASCAGLGLDPESLWLYE</sequence>
<evidence type="ECO:0000313" key="2">
    <source>
        <dbReference type="Proteomes" id="UP001488838"/>
    </source>
</evidence>
<comment type="caution">
    <text evidence="1">The sequence shown here is derived from an EMBL/GenBank/DDBJ whole genome shotgun (WGS) entry which is preliminary data.</text>
</comment>
<keyword evidence="2" id="KW-1185">Reference proteome</keyword>
<accession>A0AAW0J4L1</accession>
<organism evidence="1 2">
    <name type="scientific">Myodes glareolus</name>
    <name type="common">Bank vole</name>
    <name type="synonym">Clethrionomys glareolus</name>
    <dbReference type="NCBI Taxonomy" id="447135"/>
    <lineage>
        <taxon>Eukaryota</taxon>
        <taxon>Metazoa</taxon>
        <taxon>Chordata</taxon>
        <taxon>Craniata</taxon>
        <taxon>Vertebrata</taxon>
        <taxon>Euteleostomi</taxon>
        <taxon>Mammalia</taxon>
        <taxon>Eutheria</taxon>
        <taxon>Euarchontoglires</taxon>
        <taxon>Glires</taxon>
        <taxon>Rodentia</taxon>
        <taxon>Myomorpha</taxon>
        <taxon>Muroidea</taxon>
        <taxon>Cricetidae</taxon>
        <taxon>Arvicolinae</taxon>
        <taxon>Myodes</taxon>
    </lineage>
</organism>
<proteinExistence type="predicted"/>
<gene>
    <name evidence="1" type="ORF">U0070_000187</name>
</gene>
<protein>
    <submittedName>
        <fullName evidence="1">Uncharacterized protein</fullName>
    </submittedName>
</protein>
<evidence type="ECO:0000313" key="1">
    <source>
        <dbReference type="EMBL" id="KAK7821241.1"/>
    </source>
</evidence>
<dbReference type="EMBL" id="JBBHLL010000066">
    <property type="protein sequence ID" value="KAK7821241.1"/>
    <property type="molecule type" value="Genomic_DNA"/>
</dbReference>